<gene>
    <name evidence="6" type="ORF">COLO4_29284</name>
</gene>
<feature type="domain" description="Disease resistance N-terminal" evidence="4">
    <location>
        <begin position="6"/>
        <end position="92"/>
    </location>
</feature>
<sequence>MAEGLVSSVLLQLANTTVENTKQEVKLVTGVENEIERLKGNFEAIQAVLEDAEEKQIVDKNVSRWLHKLKDVSYDMEDVLDEWDTAILKVRLQTNHGVESASLPKKMLHIKVNSLGDCWEEEAQRAKLQNKMHLTKLEMTLYLDSRYVEQEIQDRVIQALNPPPNLRFQVAMVVD</sequence>
<dbReference type="GO" id="GO:0006952">
    <property type="term" value="P:defense response"/>
    <property type="evidence" value="ECO:0007669"/>
    <property type="project" value="UniProtKB-KW"/>
</dbReference>
<comment type="caution">
    <text evidence="6">The sequence shown here is derived from an EMBL/GenBank/DDBJ whole genome shotgun (WGS) entry which is preliminary data.</text>
</comment>
<dbReference type="CDD" id="cd14798">
    <property type="entry name" value="RX-CC_like"/>
    <property type="match status" value="1"/>
</dbReference>
<dbReference type="Pfam" id="PF18052">
    <property type="entry name" value="Rx_N"/>
    <property type="match status" value="1"/>
</dbReference>
<evidence type="ECO:0000256" key="3">
    <source>
        <dbReference type="ARBA" id="ARBA00022821"/>
    </source>
</evidence>
<evidence type="ECO:0000313" key="6">
    <source>
        <dbReference type="EMBL" id="OMO69075.1"/>
    </source>
</evidence>
<dbReference type="InterPro" id="IPR056789">
    <property type="entry name" value="LRR_R13L1-DRL21"/>
</dbReference>
<name>A0A1R3HFK1_9ROSI</name>
<dbReference type="Gene3D" id="1.20.5.4130">
    <property type="match status" value="1"/>
</dbReference>
<dbReference type="GO" id="GO:0000166">
    <property type="term" value="F:nucleotide binding"/>
    <property type="evidence" value="ECO:0007669"/>
    <property type="project" value="UniProtKB-KW"/>
</dbReference>
<reference evidence="7" key="1">
    <citation type="submission" date="2013-09" db="EMBL/GenBank/DDBJ databases">
        <title>Corchorus olitorius genome sequencing.</title>
        <authorList>
            <person name="Alam M."/>
            <person name="Haque M.S."/>
            <person name="Islam M.S."/>
            <person name="Emdad E.M."/>
            <person name="Islam M.M."/>
            <person name="Ahmed B."/>
            <person name="Halim A."/>
            <person name="Hossen Q.M.M."/>
            <person name="Hossain M.Z."/>
            <person name="Ahmed R."/>
            <person name="Khan M.M."/>
            <person name="Islam R."/>
            <person name="Rashid M.M."/>
            <person name="Khan S.A."/>
            <person name="Rahman M.S."/>
            <person name="Alam M."/>
            <person name="Yahiya A.S."/>
            <person name="Khan M.S."/>
            <person name="Azam M.S."/>
            <person name="Haque T."/>
            <person name="Lashkar M.Z.H."/>
            <person name="Akhand A.I."/>
            <person name="Morshed G."/>
            <person name="Roy S."/>
            <person name="Uddin K.S."/>
            <person name="Rabeya T."/>
            <person name="Hossain A.S."/>
            <person name="Chowdhury A."/>
            <person name="Snigdha A.R."/>
            <person name="Mortoza M.S."/>
            <person name="Matin S.A."/>
            <person name="Hoque S.M.E."/>
            <person name="Islam M.K."/>
            <person name="Roy D.K."/>
            <person name="Haider R."/>
            <person name="Moosa M.M."/>
            <person name="Elias S.M."/>
            <person name="Hasan A.M."/>
            <person name="Jahan S."/>
            <person name="Shafiuddin M."/>
            <person name="Mahmood N."/>
            <person name="Shommy N.S."/>
        </authorList>
    </citation>
    <scope>NUCLEOTIDE SEQUENCE [LARGE SCALE GENOMIC DNA]</scope>
    <source>
        <strain evidence="7">cv. O-4</strain>
    </source>
</reference>
<dbReference type="PANTHER" id="PTHR19338:SF37">
    <property type="entry name" value="DISEASE RESISTANCE PROTEIN RGA4"/>
    <property type="match status" value="1"/>
</dbReference>
<dbReference type="PANTHER" id="PTHR19338">
    <property type="entry name" value="TRANSLOCASE OF INNER MITOCHONDRIAL MEMBRANE 13 HOMOLOG"/>
    <property type="match status" value="1"/>
</dbReference>
<evidence type="ECO:0000259" key="4">
    <source>
        <dbReference type="Pfam" id="PF18052"/>
    </source>
</evidence>
<dbReference type="InterPro" id="IPR041118">
    <property type="entry name" value="Rx_N"/>
</dbReference>
<feature type="domain" description="R13L1/DRL21-like LRR repeat region" evidence="5">
    <location>
        <begin position="110"/>
        <end position="167"/>
    </location>
</feature>
<dbReference type="InterPro" id="IPR038005">
    <property type="entry name" value="RX-like_CC"/>
</dbReference>
<evidence type="ECO:0000256" key="1">
    <source>
        <dbReference type="ARBA" id="ARBA00022737"/>
    </source>
</evidence>
<dbReference type="EMBL" id="AWUE01020284">
    <property type="protein sequence ID" value="OMO69075.1"/>
    <property type="molecule type" value="Genomic_DNA"/>
</dbReference>
<dbReference type="OrthoDB" id="688937at2759"/>
<dbReference type="Pfam" id="PF25019">
    <property type="entry name" value="LRR_R13L1-DRL21"/>
    <property type="match status" value="1"/>
</dbReference>
<dbReference type="Proteomes" id="UP000187203">
    <property type="component" value="Unassembled WGS sequence"/>
</dbReference>
<protein>
    <submittedName>
        <fullName evidence="6">Cc-nbs-lrr resistance protein</fullName>
    </submittedName>
</protein>
<dbReference type="STRING" id="93759.A0A1R3HFK1"/>
<evidence type="ECO:0000313" key="7">
    <source>
        <dbReference type="Proteomes" id="UP000187203"/>
    </source>
</evidence>
<evidence type="ECO:0000256" key="2">
    <source>
        <dbReference type="ARBA" id="ARBA00022741"/>
    </source>
</evidence>
<proteinExistence type="predicted"/>
<organism evidence="6 7">
    <name type="scientific">Corchorus olitorius</name>
    <dbReference type="NCBI Taxonomy" id="93759"/>
    <lineage>
        <taxon>Eukaryota</taxon>
        <taxon>Viridiplantae</taxon>
        <taxon>Streptophyta</taxon>
        <taxon>Embryophyta</taxon>
        <taxon>Tracheophyta</taxon>
        <taxon>Spermatophyta</taxon>
        <taxon>Magnoliopsida</taxon>
        <taxon>eudicotyledons</taxon>
        <taxon>Gunneridae</taxon>
        <taxon>Pentapetalae</taxon>
        <taxon>rosids</taxon>
        <taxon>malvids</taxon>
        <taxon>Malvales</taxon>
        <taxon>Malvaceae</taxon>
        <taxon>Grewioideae</taxon>
        <taxon>Apeibeae</taxon>
        <taxon>Corchorus</taxon>
    </lineage>
</organism>
<accession>A0A1R3HFK1</accession>
<keyword evidence="2" id="KW-0547">Nucleotide-binding</keyword>
<dbReference type="AlphaFoldDB" id="A0A1R3HFK1"/>
<keyword evidence="7" id="KW-1185">Reference proteome</keyword>
<evidence type="ECO:0000259" key="5">
    <source>
        <dbReference type="Pfam" id="PF25019"/>
    </source>
</evidence>
<keyword evidence="1" id="KW-0677">Repeat</keyword>
<keyword evidence="3" id="KW-0611">Plant defense</keyword>